<protein>
    <submittedName>
        <fullName evidence="2">ABC transporter permease</fullName>
    </submittedName>
</protein>
<gene>
    <name evidence="2" type="ORF">AADG42_09750</name>
</gene>
<organism evidence="2 3">
    <name type="scientific">Ammonicoccus fulvus</name>
    <dbReference type="NCBI Taxonomy" id="3138240"/>
    <lineage>
        <taxon>Bacteria</taxon>
        <taxon>Bacillati</taxon>
        <taxon>Actinomycetota</taxon>
        <taxon>Actinomycetes</taxon>
        <taxon>Propionibacteriales</taxon>
        <taxon>Propionibacteriaceae</taxon>
        <taxon>Ammonicoccus</taxon>
    </lineage>
</organism>
<dbReference type="RefSeq" id="WP_425309030.1">
    <property type="nucleotide sequence ID" value="NZ_CP154795.1"/>
</dbReference>
<keyword evidence="1" id="KW-0812">Transmembrane</keyword>
<dbReference type="EMBL" id="CP154795">
    <property type="protein sequence ID" value="XAN07566.1"/>
    <property type="molecule type" value="Genomic_DNA"/>
</dbReference>
<keyword evidence="1" id="KW-1133">Transmembrane helix</keyword>
<evidence type="ECO:0000313" key="3">
    <source>
        <dbReference type="Proteomes" id="UP001442841"/>
    </source>
</evidence>
<keyword evidence="3" id="KW-1185">Reference proteome</keyword>
<feature type="transmembrane region" description="Helical" evidence="1">
    <location>
        <begin position="63"/>
        <end position="86"/>
    </location>
</feature>
<proteinExistence type="predicted"/>
<sequence length="273" mass="29117">MSAVRAWRLFASELGLMAGRRRNQVGVGVLMAIPVLMAMAIRLSRPGGPHGPDFITEVSENGFFVALSALSVMIPLFLPLAVAALCGDAIAGEANQGTLRYLLTVPVHRTRLLLTKYAALVVGAFIAPTVVALAGLLSGWILFGLKDVRVLSGTEIPLVEGLGRLVLFVAYLAVCLAALAAVGLFISTLTEQPIAAMLATAGVVMISWILSGIPQLDWLHPWLITAHWAAGTDLFRDPIFFDSIRRGLLLALAYILVFVAAAWARFGSKDITS</sequence>
<dbReference type="PANTHER" id="PTHR37305">
    <property type="entry name" value="INTEGRAL MEMBRANE PROTEIN-RELATED"/>
    <property type="match status" value="1"/>
</dbReference>
<feature type="transmembrane region" description="Helical" evidence="1">
    <location>
        <begin position="194"/>
        <end position="213"/>
    </location>
</feature>
<feature type="transmembrane region" description="Helical" evidence="1">
    <location>
        <begin position="247"/>
        <end position="266"/>
    </location>
</feature>
<feature type="transmembrane region" description="Helical" evidence="1">
    <location>
        <begin position="25"/>
        <end position="43"/>
    </location>
</feature>
<feature type="transmembrane region" description="Helical" evidence="1">
    <location>
        <begin position="165"/>
        <end position="187"/>
    </location>
</feature>
<evidence type="ECO:0000256" key="1">
    <source>
        <dbReference type="SAM" id="Phobius"/>
    </source>
</evidence>
<reference evidence="2 3" key="1">
    <citation type="submission" date="2024-04" db="EMBL/GenBank/DDBJ databases">
        <title>Isolation of an actinomycete strain from pig manure.</title>
        <authorList>
            <person name="Gong T."/>
            <person name="Yu Z."/>
            <person name="An M."/>
            <person name="Wei C."/>
            <person name="Yang W."/>
            <person name="Liu L."/>
        </authorList>
    </citation>
    <scope>NUCLEOTIDE SEQUENCE [LARGE SCALE GENOMIC DNA]</scope>
    <source>
        <strain evidence="2 3">ZF39</strain>
    </source>
</reference>
<feature type="transmembrane region" description="Helical" evidence="1">
    <location>
        <begin position="117"/>
        <end position="145"/>
    </location>
</feature>
<dbReference type="Proteomes" id="UP001442841">
    <property type="component" value="Chromosome"/>
</dbReference>
<name>A0ABZ3FSM1_9ACTN</name>
<accession>A0ABZ3FSM1</accession>
<dbReference type="PANTHER" id="PTHR37305:SF1">
    <property type="entry name" value="MEMBRANE PROTEIN"/>
    <property type="match status" value="1"/>
</dbReference>
<evidence type="ECO:0000313" key="2">
    <source>
        <dbReference type="EMBL" id="XAN07566.1"/>
    </source>
</evidence>
<keyword evidence="1" id="KW-0472">Membrane</keyword>
<dbReference type="Pfam" id="PF12730">
    <property type="entry name" value="ABC2_membrane_4"/>
    <property type="match status" value="1"/>
</dbReference>